<dbReference type="Proteomes" id="UP001230268">
    <property type="component" value="Unassembled WGS sequence"/>
</dbReference>
<name>A0AAD8PCS8_BABGI</name>
<accession>A0AAD8PCS8</accession>
<dbReference type="Pfam" id="PF10036">
    <property type="entry name" value="RLL"/>
    <property type="match status" value="1"/>
</dbReference>
<evidence type="ECO:0000313" key="2">
    <source>
        <dbReference type="Proteomes" id="UP001230268"/>
    </source>
</evidence>
<organism evidence="1 2">
    <name type="scientific">Babesia gibsoni</name>
    <dbReference type="NCBI Taxonomy" id="33632"/>
    <lineage>
        <taxon>Eukaryota</taxon>
        <taxon>Sar</taxon>
        <taxon>Alveolata</taxon>
        <taxon>Apicomplexa</taxon>
        <taxon>Aconoidasida</taxon>
        <taxon>Piroplasmida</taxon>
        <taxon>Babesiidae</taxon>
        <taxon>Babesia</taxon>
    </lineage>
</organism>
<protein>
    <submittedName>
        <fullName evidence="1">RNA transcription</fullName>
    </submittedName>
</protein>
<reference evidence="1" key="1">
    <citation type="submission" date="2023-08" db="EMBL/GenBank/DDBJ databases">
        <title>Draft sequence of the Babesia gibsoni genome.</title>
        <authorList>
            <person name="Yamagishi J.Y."/>
            <person name="Xuan X.X."/>
        </authorList>
    </citation>
    <scope>NUCLEOTIDE SEQUENCE</scope>
    <source>
        <strain evidence="1">Azabu</strain>
    </source>
</reference>
<proteinExistence type="predicted"/>
<keyword evidence="2" id="KW-1185">Reference proteome</keyword>
<dbReference type="AlphaFoldDB" id="A0AAD8PCS8"/>
<dbReference type="EMBL" id="JAVEPI010000004">
    <property type="protein sequence ID" value="KAK1442413.1"/>
    <property type="molecule type" value="Genomic_DNA"/>
</dbReference>
<dbReference type="PANTHER" id="PTHR15924">
    <property type="entry name" value="CLE"/>
    <property type="match status" value="1"/>
</dbReference>
<gene>
    <name evidence="1" type="ORF">BgAZ_404430</name>
</gene>
<sequence>MAREDIVLRKFRALEIKPPKDIYSHFQVLVLKLEEEKIRRYPVAKRDVLKVKEPAQWLDSFRKYCDDVGLDVNGDIPNGGTLTNKSRLNILDKLLTVALQEEYLDLVEDGKLNIATEDKAQEPNTAAYDAVVRKVNELLGKLGIPVLTEDPAVEDIRSAIVLLLSIKPEEETKDSQAPEGTGDVYMDLDSVPCGIRTRDPMILKAARILRTLHSNELCNLQSETVWLSERFQQLTANPRTNTNAQ</sequence>
<evidence type="ECO:0000313" key="1">
    <source>
        <dbReference type="EMBL" id="KAK1442413.1"/>
    </source>
</evidence>
<dbReference type="InterPro" id="IPR019265">
    <property type="entry name" value="RTRAF"/>
</dbReference>
<comment type="caution">
    <text evidence="1">The sequence shown here is derived from an EMBL/GenBank/DDBJ whole genome shotgun (WGS) entry which is preliminary data.</text>
</comment>